<keyword evidence="5" id="KW-0819">tRNA processing</keyword>
<evidence type="ECO:0000256" key="3">
    <source>
        <dbReference type="ARBA" id="ARBA00015316"/>
    </source>
</evidence>
<protein>
    <recommendedName>
        <fullName evidence="4">EKC/KEOPS complex subunit CGI121</fullName>
    </recommendedName>
    <alternativeName>
        <fullName evidence="3">EKC/KEOPS complex subunit cgi121</fullName>
    </alternativeName>
</protein>
<dbReference type="InterPro" id="IPR013926">
    <property type="entry name" value="CGI121/TPRKB"/>
</dbReference>
<dbReference type="GO" id="GO:0000408">
    <property type="term" value="C:EKC/KEOPS complex"/>
    <property type="evidence" value="ECO:0007669"/>
    <property type="project" value="TreeGrafter"/>
</dbReference>
<evidence type="ECO:0000313" key="9">
    <source>
        <dbReference type="EMBL" id="KAJ9136578.1"/>
    </source>
</evidence>
<evidence type="ECO:0000256" key="5">
    <source>
        <dbReference type="ARBA" id="ARBA00022694"/>
    </source>
</evidence>
<dbReference type="PANTHER" id="PTHR15840">
    <property type="entry name" value="CGI-121 FAMILY MEMBER"/>
    <property type="match status" value="1"/>
</dbReference>
<sequence>MSLETIALEHVPPTHRVHVAFFRSVSNAAFLQSQLLARNPAFEYAFIDAAAIVSRLQLLAAVFRAVTGLLDGNLKTPNVHSEIVCSLSASNNIAEAYRRYGITPTTKDVIVVKVLFPTEARPEDQLPSPGDVWAHLQTHVEGIAAPLTDTEISAATDWARVRKYYKLNGVPAVEGLRTEEDKAREREMLILSAMALRGV</sequence>
<reference evidence="9" key="1">
    <citation type="submission" date="2022-07" db="EMBL/GenBank/DDBJ databases">
        <title>Fungi with potential for degradation of polypropylene.</title>
        <authorList>
            <person name="Gostincar C."/>
        </authorList>
    </citation>
    <scope>NUCLEOTIDE SEQUENCE</scope>
    <source>
        <strain evidence="9">EXF-13308</strain>
    </source>
</reference>
<dbReference type="AlphaFoldDB" id="A0AA38VJ80"/>
<dbReference type="GO" id="GO:0005634">
    <property type="term" value="C:nucleus"/>
    <property type="evidence" value="ECO:0007669"/>
    <property type="project" value="UniProtKB-SubCell"/>
</dbReference>
<keyword evidence="6 8" id="KW-0539">Nucleus</keyword>
<comment type="similarity">
    <text evidence="2 8">Belongs to the CGI121/TPRKB family.</text>
</comment>
<dbReference type="PANTHER" id="PTHR15840:SF10">
    <property type="entry name" value="EKC_KEOPS COMPLEX SUBUNIT TPRKB"/>
    <property type="match status" value="1"/>
</dbReference>
<evidence type="ECO:0000256" key="8">
    <source>
        <dbReference type="RuleBase" id="RU004398"/>
    </source>
</evidence>
<comment type="subcellular location">
    <subcellularLocation>
        <location evidence="1">Nucleus</location>
    </subcellularLocation>
</comment>
<accession>A0AA38VJ80</accession>
<comment type="function">
    <text evidence="7">Component of the EKC/KEOPS complex that is required for the formation of a threonylcarbamoyl group on adenosine at position 37 (t(6)A37) in tRNAs that read codons beginning with adenine. The complex is probably involved in the transfer of the threonylcarbamoyl moiety of threonylcarbamoyl-AMP (TC-AMP) to the N6 group of A37. CGI121 acts as an allosteric effector that regulates the t(6)A activity of the complex. The EKC/KEOPS complex also promotes both telomere uncapping and telomere elongation. The complex is required for efficient recruitment of transcriptional coactivators. CGI121 is not required for tRNA modification.</text>
</comment>
<proteinExistence type="inferred from homology"/>
<evidence type="ECO:0000256" key="2">
    <source>
        <dbReference type="ARBA" id="ARBA00005546"/>
    </source>
</evidence>
<dbReference type="Proteomes" id="UP001174694">
    <property type="component" value="Unassembled WGS sequence"/>
</dbReference>
<evidence type="ECO:0000256" key="6">
    <source>
        <dbReference type="ARBA" id="ARBA00023242"/>
    </source>
</evidence>
<gene>
    <name evidence="9" type="ORF">NKR23_g9698</name>
</gene>
<dbReference type="EMBL" id="JANBVO010000039">
    <property type="protein sequence ID" value="KAJ9136578.1"/>
    <property type="molecule type" value="Genomic_DNA"/>
</dbReference>
<dbReference type="SUPFAM" id="SSF143870">
    <property type="entry name" value="PF0523-like"/>
    <property type="match status" value="1"/>
</dbReference>
<dbReference type="Pfam" id="PF08617">
    <property type="entry name" value="CGI-121"/>
    <property type="match status" value="1"/>
</dbReference>
<dbReference type="GO" id="GO:0002949">
    <property type="term" value="P:tRNA threonylcarbamoyladenosine modification"/>
    <property type="evidence" value="ECO:0007669"/>
    <property type="project" value="TreeGrafter"/>
</dbReference>
<dbReference type="InterPro" id="IPR036504">
    <property type="entry name" value="CGI121/TPRKB_sf"/>
</dbReference>
<organism evidence="9 10">
    <name type="scientific">Pleurostoma richardsiae</name>
    <dbReference type="NCBI Taxonomy" id="41990"/>
    <lineage>
        <taxon>Eukaryota</taxon>
        <taxon>Fungi</taxon>
        <taxon>Dikarya</taxon>
        <taxon>Ascomycota</taxon>
        <taxon>Pezizomycotina</taxon>
        <taxon>Sordariomycetes</taxon>
        <taxon>Sordariomycetidae</taxon>
        <taxon>Calosphaeriales</taxon>
        <taxon>Pleurostomataceae</taxon>
        <taxon>Pleurostoma</taxon>
    </lineage>
</organism>
<evidence type="ECO:0000256" key="4">
    <source>
        <dbReference type="ARBA" id="ARBA00016009"/>
    </source>
</evidence>
<keyword evidence="10" id="KW-1185">Reference proteome</keyword>
<evidence type="ECO:0000256" key="1">
    <source>
        <dbReference type="ARBA" id="ARBA00004123"/>
    </source>
</evidence>
<name>A0AA38VJ80_9PEZI</name>
<dbReference type="GO" id="GO:0005829">
    <property type="term" value="C:cytosol"/>
    <property type="evidence" value="ECO:0007669"/>
    <property type="project" value="TreeGrafter"/>
</dbReference>
<evidence type="ECO:0000256" key="7">
    <source>
        <dbReference type="ARBA" id="ARBA00025043"/>
    </source>
</evidence>
<dbReference type="Gene3D" id="3.30.2380.10">
    <property type="entry name" value="CGI121/TPRKB"/>
    <property type="match status" value="1"/>
</dbReference>
<evidence type="ECO:0000313" key="10">
    <source>
        <dbReference type="Proteomes" id="UP001174694"/>
    </source>
</evidence>
<comment type="caution">
    <text evidence="9">The sequence shown here is derived from an EMBL/GenBank/DDBJ whole genome shotgun (WGS) entry which is preliminary data.</text>
</comment>